<gene>
    <name evidence="1" type="ORF">CPELLU_LOCUS16147</name>
</gene>
<sequence length="77" mass="8759">MYKILVADKRHDDAIFDEFFISDKAETSDIISFLNHNYSHILEEDGHNAEETTNVAESAHINANKNEIQISLLLAVK</sequence>
<dbReference type="AlphaFoldDB" id="A0A9N9JFS0"/>
<protein>
    <submittedName>
        <fullName evidence="1">6021_t:CDS:1</fullName>
    </submittedName>
</protein>
<dbReference type="OrthoDB" id="3268409at2759"/>
<evidence type="ECO:0000313" key="1">
    <source>
        <dbReference type="EMBL" id="CAG8776483.1"/>
    </source>
</evidence>
<organism evidence="1 2">
    <name type="scientific">Cetraspora pellucida</name>
    <dbReference type="NCBI Taxonomy" id="1433469"/>
    <lineage>
        <taxon>Eukaryota</taxon>
        <taxon>Fungi</taxon>
        <taxon>Fungi incertae sedis</taxon>
        <taxon>Mucoromycota</taxon>
        <taxon>Glomeromycotina</taxon>
        <taxon>Glomeromycetes</taxon>
        <taxon>Diversisporales</taxon>
        <taxon>Gigasporaceae</taxon>
        <taxon>Cetraspora</taxon>
    </lineage>
</organism>
<dbReference type="Proteomes" id="UP000789759">
    <property type="component" value="Unassembled WGS sequence"/>
</dbReference>
<accession>A0A9N9JFS0</accession>
<reference evidence="1" key="1">
    <citation type="submission" date="2021-06" db="EMBL/GenBank/DDBJ databases">
        <authorList>
            <person name="Kallberg Y."/>
            <person name="Tangrot J."/>
            <person name="Rosling A."/>
        </authorList>
    </citation>
    <scope>NUCLEOTIDE SEQUENCE</scope>
    <source>
        <strain evidence="1">FL966</strain>
    </source>
</reference>
<evidence type="ECO:0000313" key="2">
    <source>
        <dbReference type="Proteomes" id="UP000789759"/>
    </source>
</evidence>
<dbReference type="EMBL" id="CAJVQA010022997">
    <property type="protein sequence ID" value="CAG8776483.1"/>
    <property type="molecule type" value="Genomic_DNA"/>
</dbReference>
<name>A0A9N9JFS0_9GLOM</name>
<keyword evidence="2" id="KW-1185">Reference proteome</keyword>
<proteinExistence type="predicted"/>
<feature type="non-terminal residue" evidence="1">
    <location>
        <position position="1"/>
    </location>
</feature>
<comment type="caution">
    <text evidence="1">The sequence shown here is derived from an EMBL/GenBank/DDBJ whole genome shotgun (WGS) entry which is preliminary data.</text>
</comment>